<dbReference type="EMBL" id="CP041690">
    <property type="protein sequence ID" value="QEE21537.1"/>
    <property type="molecule type" value="Genomic_DNA"/>
</dbReference>
<dbReference type="KEGG" id="yti:FNA67_15675"/>
<dbReference type="GO" id="GO:0003700">
    <property type="term" value="F:DNA-binding transcription factor activity"/>
    <property type="evidence" value="ECO:0007669"/>
    <property type="project" value="InterPro"/>
</dbReference>
<evidence type="ECO:0000313" key="5">
    <source>
        <dbReference type="Proteomes" id="UP000321062"/>
    </source>
</evidence>
<keyword evidence="5" id="KW-1185">Reference proteome</keyword>
<dbReference type="Pfam" id="PF12840">
    <property type="entry name" value="HTH_20"/>
    <property type="match status" value="1"/>
</dbReference>
<keyword evidence="2" id="KW-0238">DNA-binding</keyword>
<dbReference type="RefSeq" id="WP_147656818.1">
    <property type="nucleotide sequence ID" value="NZ_BMFM01000001.1"/>
</dbReference>
<dbReference type="OrthoDB" id="7192471at2"/>
<evidence type="ECO:0000256" key="2">
    <source>
        <dbReference type="ARBA" id="ARBA00023125"/>
    </source>
</evidence>
<dbReference type="InterPro" id="IPR011991">
    <property type="entry name" value="ArsR-like_HTH"/>
</dbReference>
<dbReference type="GO" id="GO:0003677">
    <property type="term" value="F:DNA binding"/>
    <property type="evidence" value="ECO:0007669"/>
    <property type="project" value="UniProtKB-KW"/>
</dbReference>
<dbReference type="InterPro" id="IPR001845">
    <property type="entry name" value="HTH_ArsR_DNA-bd_dom"/>
</dbReference>
<reference evidence="4 5" key="1">
    <citation type="journal article" date="2015" name="Int. J. Syst. Evol. Microbiol.">
        <title>Youhaiella tibetensis gen. nov., sp. nov., isolated from subsurface sediment.</title>
        <authorList>
            <person name="Wang Y.X."/>
            <person name="Huang F.Q."/>
            <person name="Nogi Y."/>
            <person name="Pang S.J."/>
            <person name="Wang P.K."/>
            <person name="Lv J."/>
        </authorList>
    </citation>
    <scope>NUCLEOTIDE SEQUENCE [LARGE SCALE GENOMIC DNA]</scope>
    <source>
        <strain evidence="5">fig4</strain>
    </source>
</reference>
<evidence type="ECO:0000256" key="3">
    <source>
        <dbReference type="ARBA" id="ARBA00023163"/>
    </source>
</evidence>
<dbReference type="Proteomes" id="UP000321062">
    <property type="component" value="Chromosome"/>
</dbReference>
<dbReference type="InterPro" id="IPR051081">
    <property type="entry name" value="HTH_MetalResp_TranReg"/>
</dbReference>
<evidence type="ECO:0000256" key="1">
    <source>
        <dbReference type="ARBA" id="ARBA00023015"/>
    </source>
</evidence>
<dbReference type="PANTHER" id="PTHR33154:SF12">
    <property type="entry name" value="TRANSCRIPTIONAL REGULATORY PROTEIN"/>
    <property type="match status" value="1"/>
</dbReference>
<evidence type="ECO:0000313" key="4">
    <source>
        <dbReference type="EMBL" id="QEE21537.1"/>
    </source>
</evidence>
<dbReference type="PROSITE" id="PS50987">
    <property type="entry name" value="HTH_ARSR_2"/>
    <property type="match status" value="1"/>
</dbReference>
<keyword evidence="1" id="KW-0805">Transcription regulation</keyword>
<dbReference type="Gene3D" id="1.10.10.10">
    <property type="entry name" value="Winged helix-like DNA-binding domain superfamily/Winged helix DNA-binding domain"/>
    <property type="match status" value="1"/>
</dbReference>
<dbReference type="SMART" id="SM00418">
    <property type="entry name" value="HTH_ARSR"/>
    <property type="match status" value="1"/>
</dbReference>
<dbReference type="SUPFAM" id="SSF46785">
    <property type="entry name" value="Winged helix' DNA-binding domain"/>
    <property type="match status" value="1"/>
</dbReference>
<dbReference type="CDD" id="cd00090">
    <property type="entry name" value="HTH_ARSR"/>
    <property type="match status" value="1"/>
</dbReference>
<proteinExistence type="predicted"/>
<dbReference type="AlphaFoldDB" id="A0A5B9DQN1"/>
<dbReference type="InterPro" id="IPR036390">
    <property type="entry name" value="WH_DNA-bd_sf"/>
</dbReference>
<keyword evidence="3" id="KW-0804">Transcription</keyword>
<gene>
    <name evidence="4" type="ORF">FNA67_15675</name>
</gene>
<accession>A0A5B9DQN1</accession>
<organism evidence="4 5">
    <name type="scientific">Paradevosia tibetensis</name>
    <dbReference type="NCBI Taxonomy" id="1447062"/>
    <lineage>
        <taxon>Bacteria</taxon>
        <taxon>Pseudomonadati</taxon>
        <taxon>Pseudomonadota</taxon>
        <taxon>Alphaproteobacteria</taxon>
        <taxon>Hyphomicrobiales</taxon>
        <taxon>Devosiaceae</taxon>
        <taxon>Paradevosia</taxon>
    </lineage>
</organism>
<dbReference type="InterPro" id="IPR036388">
    <property type="entry name" value="WH-like_DNA-bd_sf"/>
</dbReference>
<dbReference type="PANTHER" id="PTHR33154">
    <property type="entry name" value="TRANSCRIPTIONAL REGULATOR, ARSR FAMILY"/>
    <property type="match status" value="1"/>
</dbReference>
<name>A0A5B9DQN1_9HYPH</name>
<protein>
    <submittedName>
        <fullName evidence="4">Helix-turn-helix transcriptional regulator</fullName>
    </submittedName>
</protein>
<sequence>MTSLPHPDVDQIALPEVLATLGDETRLAIIAYLARNEEQAMTCGQFYGLGSKTSLSYHLAKLREAGVVRVQPQGTKRLVTLRRADLDSRFPGFLDSILASVRDVPFAVANDEVLLGEEAAKASDWRA</sequence>
<dbReference type="PRINTS" id="PR00778">
    <property type="entry name" value="HTHARSR"/>
</dbReference>